<feature type="compositionally biased region" description="Basic and acidic residues" evidence="1">
    <location>
        <begin position="85"/>
        <end position="97"/>
    </location>
</feature>
<protein>
    <submittedName>
        <fullName evidence="3">Uncharacterized protein</fullName>
    </submittedName>
</protein>
<comment type="caution">
    <text evidence="3">The sequence shown here is derived from an EMBL/GenBank/DDBJ whole genome shotgun (WGS) entry which is preliminary data.</text>
</comment>
<dbReference type="EMBL" id="CAKLCB010000387">
    <property type="protein sequence ID" value="CAH0522167.1"/>
    <property type="molecule type" value="Genomic_DNA"/>
</dbReference>
<keyword evidence="2" id="KW-1133">Transmembrane helix</keyword>
<dbReference type="Proteomes" id="UP001158986">
    <property type="component" value="Unassembled WGS sequence"/>
</dbReference>
<keyword evidence="4" id="KW-1185">Reference proteome</keyword>
<feature type="transmembrane region" description="Helical" evidence="2">
    <location>
        <begin position="41"/>
        <end position="59"/>
    </location>
</feature>
<evidence type="ECO:0000256" key="2">
    <source>
        <dbReference type="SAM" id="Phobius"/>
    </source>
</evidence>
<reference evidence="3 4" key="1">
    <citation type="submission" date="2021-11" db="EMBL/GenBank/DDBJ databases">
        <authorList>
            <person name="Islam A."/>
            <person name="Islam S."/>
            <person name="Flora M.S."/>
            <person name="Rahman M."/>
            <person name="Ziaur R.M."/>
            <person name="Epstein J.H."/>
            <person name="Hassan M."/>
            <person name="Klassen M."/>
            <person name="Woodard K."/>
            <person name="Webb A."/>
            <person name="Webby R.J."/>
            <person name="El Zowalaty M.E."/>
        </authorList>
    </citation>
    <scope>NUCLEOTIDE SEQUENCE [LARGE SCALE GENOMIC DNA]</scope>
    <source>
        <strain evidence="3">Pbs1</strain>
    </source>
</reference>
<feature type="region of interest" description="Disordered" evidence="1">
    <location>
        <begin position="77"/>
        <end position="97"/>
    </location>
</feature>
<organism evidence="3 4">
    <name type="scientific">Peronospora belbahrii</name>
    <dbReference type="NCBI Taxonomy" id="622444"/>
    <lineage>
        <taxon>Eukaryota</taxon>
        <taxon>Sar</taxon>
        <taxon>Stramenopiles</taxon>
        <taxon>Oomycota</taxon>
        <taxon>Peronosporomycetes</taxon>
        <taxon>Peronosporales</taxon>
        <taxon>Peronosporaceae</taxon>
        <taxon>Peronospora</taxon>
    </lineage>
</organism>
<keyword evidence="2" id="KW-0812">Transmembrane</keyword>
<accession>A0ABN8D9T7</accession>
<evidence type="ECO:0000313" key="4">
    <source>
        <dbReference type="Proteomes" id="UP001158986"/>
    </source>
</evidence>
<name>A0ABN8D9T7_9STRA</name>
<keyword evidence="2" id="KW-0472">Membrane</keyword>
<gene>
    <name evidence="3" type="ORF">PBS001_LOCUS8604</name>
</gene>
<evidence type="ECO:0000256" key="1">
    <source>
        <dbReference type="SAM" id="MobiDB-lite"/>
    </source>
</evidence>
<evidence type="ECO:0000313" key="3">
    <source>
        <dbReference type="EMBL" id="CAH0522167.1"/>
    </source>
</evidence>
<sequence length="97" mass="10815">MISTAATRGFATSGYKRAKAIRVKKKQQTTPQTFGGIMKESFLWGLGMAVAFSFVGIIFSRMEEESTMPNKFQESFVVSANGQNPHEDQSKQLFVDK</sequence>
<proteinExistence type="predicted"/>